<dbReference type="Proteomes" id="UP000324897">
    <property type="component" value="Chromosome 7"/>
</dbReference>
<keyword evidence="2" id="KW-1185">Reference proteome</keyword>
<evidence type="ECO:0000313" key="1">
    <source>
        <dbReference type="EMBL" id="TVU18019.1"/>
    </source>
</evidence>
<name>A0A5J9U2Q9_9POAL</name>
<gene>
    <name evidence="1" type="ORF">EJB05_34084</name>
</gene>
<reference evidence="1 2" key="1">
    <citation type="journal article" date="2019" name="Sci. Rep.">
        <title>A high-quality genome of Eragrostis curvula grass provides insights into Poaceae evolution and supports new strategies to enhance forage quality.</title>
        <authorList>
            <person name="Carballo J."/>
            <person name="Santos B.A.C.M."/>
            <person name="Zappacosta D."/>
            <person name="Garbus I."/>
            <person name="Selva J.P."/>
            <person name="Gallo C.A."/>
            <person name="Diaz A."/>
            <person name="Albertini E."/>
            <person name="Caccamo M."/>
            <person name="Echenique V."/>
        </authorList>
    </citation>
    <scope>NUCLEOTIDE SEQUENCE [LARGE SCALE GENOMIC DNA]</scope>
    <source>
        <strain evidence="2">cv. Victoria</strain>
        <tissue evidence="1">Leaf</tissue>
    </source>
</reference>
<dbReference type="Gramene" id="TVU18019">
    <property type="protein sequence ID" value="TVU18019"/>
    <property type="gene ID" value="EJB05_34084"/>
</dbReference>
<proteinExistence type="predicted"/>
<dbReference type="EMBL" id="RWGY01000029">
    <property type="protein sequence ID" value="TVU18019.1"/>
    <property type="molecule type" value="Genomic_DNA"/>
</dbReference>
<evidence type="ECO:0000313" key="2">
    <source>
        <dbReference type="Proteomes" id="UP000324897"/>
    </source>
</evidence>
<accession>A0A5J9U2Q9</accession>
<organism evidence="1 2">
    <name type="scientific">Eragrostis curvula</name>
    <name type="common">weeping love grass</name>
    <dbReference type="NCBI Taxonomy" id="38414"/>
    <lineage>
        <taxon>Eukaryota</taxon>
        <taxon>Viridiplantae</taxon>
        <taxon>Streptophyta</taxon>
        <taxon>Embryophyta</taxon>
        <taxon>Tracheophyta</taxon>
        <taxon>Spermatophyta</taxon>
        <taxon>Magnoliopsida</taxon>
        <taxon>Liliopsida</taxon>
        <taxon>Poales</taxon>
        <taxon>Poaceae</taxon>
        <taxon>PACMAD clade</taxon>
        <taxon>Chloridoideae</taxon>
        <taxon>Eragrostideae</taxon>
        <taxon>Eragrostidinae</taxon>
        <taxon>Eragrostis</taxon>
    </lineage>
</organism>
<dbReference type="AlphaFoldDB" id="A0A5J9U2Q9"/>
<sequence length="91" mass="10531">MKTYFPLTIVELRSMTWSKIKYAWSKGGALTPLELLCHLIKRIRSKACASTVLDPLLRMSHNNEVCMVKTQKTSKFMALTCENIYYLLKTK</sequence>
<feature type="non-terminal residue" evidence="1">
    <location>
        <position position="1"/>
    </location>
</feature>
<comment type="caution">
    <text evidence="1">The sequence shown here is derived from an EMBL/GenBank/DDBJ whole genome shotgun (WGS) entry which is preliminary data.</text>
</comment>
<protein>
    <submittedName>
        <fullName evidence="1">Uncharacterized protein</fullName>
    </submittedName>
</protein>